<feature type="transmembrane region" description="Helical" evidence="6">
    <location>
        <begin position="300"/>
        <end position="318"/>
    </location>
</feature>
<accession>A0A8J6T9T0</accession>
<dbReference type="Pfam" id="PF01957">
    <property type="entry name" value="NfeD"/>
    <property type="match status" value="1"/>
</dbReference>
<feature type="chain" id="PRO_5035303495" evidence="7">
    <location>
        <begin position="40"/>
        <end position="473"/>
    </location>
</feature>
<dbReference type="GO" id="GO:0016020">
    <property type="term" value="C:membrane"/>
    <property type="evidence" value="ECO:0007669"/>
    <property type="project" value="UniProtKB-SubCell"/>
</dbReference>
<proteinExistence type="predicted"/>
<dbReference type="CDD" id="cd07020">
    <property type="entry name" value="Clp_protease_NfeD_1"/>
    <property type="match status" value="1"/>
</dbReference>
<evidence type="ECO:0000259" key="9">
    <source>
        <dbReference type="Pfam" id="PF24961"/>
    </source>
</evidence>
<dbReference type="SUPFAM" id="SSF141322">
    <property type="entry name" value="NfeD domain-like"/>
    <property type="match status" value="1"/>
</dbReference>
<dbReference type="Gene3D" id="2.40.50.140">
    <property type="entry name" value="Nucleic acid-binding proteins"/>
    <property type="match status" value="1"/>
</dbReference>
<dbReference type="InterPro" id="IPR052165">
    <property type="entry name" value="Membrane_assoc_protease"/>
</dbReference>
<keyword evidence="3 6" id="KW-1133">Transmembrane helix</keyword>
<reference evidence="11 12" key="1">
    <citation type="submission" date="2020-08" db="EMBL/GenBank/DDBJ databases">
        <title>Bridging the membrane lipid divide: bacteria of the FCB group superphylum have the potential to synthesize archaeal ether lipids.</title>
        <authorList>
            <person name="Villanueva L."/>
            <person name="Von Meijenfeldt F.A.B."/>
            <person name="Westbye A.B."/>
            <person name="Yadav S."/>
            <person name="Hopmans E.C."/>
            <person name="Dutilh B.E."/>
            <person name="Sinninghe Damste J.S."/>
        </authorList>
    </citation>
    <scope>NUCLEOTIDE SEQUENCE [LARGE SCALE GENOMIC DNA]</scope>
    <source>
        <strain evidence="11">NIOZ-UU81</strain>
    </source>
</reference>
<dbReference type="Pfam" id="PF24961">
    <property type="entry name" value="NfeD_membrane"/>
    <property type="match status" value="1"/>
</dbReference>
<name>A0A8J6T9T0_9BACT</name>
<evidence type="ECO:0000259" key="10">
    <source>
        <dbReference type="Pfam" id="PF25145"/>
    </source>
</evidence>
<dbReference type="AlphaFoldDB" id="A0A8J6T9T0"/>
<evidence type="ECO:0000256" key="1">
    <source>
        <dbReference type="ARBA" id="ARBA00004141"/>
    </source>
</evidence>
<comment type="subcellular location">
    <subcellularLocation>
        <location evidence="1">Membrane</location>
        <topology evidence="1">Multi-pass membrane protein</topology>
    </subcellularLocation>
</comment>
<dbReference type="Proteomes" id="UP000599024">
    <property type="component" value="Unassembled WGS sequence"/>
</dbReference>
<organism evidence="11 12">
    <name type="scientific">Candidatus Desulfatifera sulfidica</name>
    <dbReference type="NCBI Taxonomy" id="2841691"/>
    <lineage>
        <taxon>Bacteria</taxon>
        <taxon>Pseudomonadati</taxon>
        <taxon>Thermodesulfobacteriota</taxon>
        <taxon>Desulfobulbia</taxon>
        <taxon>Desulfobulbales</taxon>
        <taxon>Desulfobulbaceae</taxon>
        <taxon>Candidatus Desulfatifera</taxon>
    </lineage>
</organism>
<evidence type="ECO:0000256" key="5">
    <source>
        <dbReference type="SAM" id="MobiDB-lite"/>
    </source>
</evidence>
<dbReference type="Pfam" id="PF25145">
    <property type="entry name" value="NfeD1b_N"/>
    <property type="match status" value="1"/>
</dbReference>
<comment type="caution">
    <text evidence="11">The sequence shown here is derived from an EMBL/GenBank/DDBJ whole genome shotgun (WGS) entry which is preliminary data.</text>
</comment>
<evidence type="ECO:0000256" key="6">
    <source>
        <dbReference type="SAM" id="Phobius"/>
    </source>
</evidence>
<dbReference type="Gene3D" id="3.90.226.10">
    <property type="entry name" value="2-enoyl-CoA Hydratase, Chain A, domain 1"/>
    <property type="match status" value="1"/>
</dbReference>
<evidence type="ECO:0000256" key="3">
    <source>
        <dbReference type="ARBA" id="ARBA00022989"/>
    </source>
</evidence>
<feature type="transmembrane region" description="Helical" evidence="6">
    <location>
        <begin position="374"/>
        <end position="394"/>
    </location>
</feature>
<dbReference type="InterPro" id="IPR056739">
    <property type="entry name" value="NfeD_membrane"/>
</dbReference>
<evidence type="ECO:0000256" key="2">
    <source>
        <dbReference type="ARBA" id="ARBA00022692"/>
    </source>
</evidence>
<feature type="region of interest" description="Disordered" evidence="5">
    <location>
        <begin position="150"/>
        <end position="175"/>
    </location>
</feature>
<feature type="domain" description="NfeD integral membrane" evidence="9">
    <location>
        <begin position="279"/>
        <end position="395"/>
    </location>
</feature>
<dbReference type="EMBL" id="JACNLK010000026">
    <property type="protein sequence ID" value="MBC8207998.1"/>
    <property type="molecule type" value="Genomic_DNA"/>
</dbReference>
<gene>
    <name evidence="11" type="ORF">H8E79_02375</name>
</gene>
<dbReference type="PANTHER" id="PTHR33507:SF4">
    <property type="entry name" value="NODULATION COMPETITIVENESS PROTEIN NFED"/>
    <property type="match status" value="1"/>
</dbReference>
<keyword evidence="2 6" id="KW-0812">Transmembrane</keyword>
<dbReference type="InterPro" id="IPR056738">
    <property type="entry name" value="NfeD1b_N"/>
</dbReference>
<feature type="signal peptide" evidence="7">
    <location>
        <begin position="1"/>
        <end position="39"/>
    </location>
</feature>
<dbReference type="InterPro" id="IPR029045">
    <property type="entry name" value="ClpP/crotonase-like_dom_sf"/>
</dbReference>
<feature type="domain" description="NfeD-like C-terminal" evidence="8">
    <location>
        <begin position="411"/>
        <end position="464"/>
    </location>
</feature>
<dbReference type="PANTHER" id="PTHR33507">
    <property type="entry name" value="INNER MEMBRANE PROTEIN YBBJ"/>
    <property type="match status" value="1"/>
</dbReference>
<evidence type="ECO:0000259" key="8">
    <source>
        <dbReference type="Pfam" id="PF01957"/>
    </source>
</evidence>
<dbReference type="InterPro" id="IPR012340">
    <property type="entry name" value="NA-bd_OB-fold"/>
</dbReference>
<evidence type="ECO:0000313" key="11">
    <source>
        <dbReference type="EMBL" id="MBC8207998.1"/>
    </source>
</evidence>
<feature type="transmembrane region" description="Helical" evidence="6">
    <location>
        <begin position="348"/>
        <end position="368"/>
    </location>
</feature>
<feature type="domain" description="NfeD1b N-terminal" evidence="10">
    <location>
        <begin position="51"/>
        <end position="240"/>
    </location>
</feature>
<feature type="transmembrane region" description="Helical" evidence="6">
    <location>
        <begin position="271"/>
        <end position="293"/>
    </location>
</feature>
<protein>
    <submittedName>
        <fullName evidence="11">Nodulation protein NfeD</fullName>
    </submittedName>
</protein>
<dbReference type="InterPro" id="IPR002810">
    <property type="entry name" value="NfeD-like_C"/>
</dbReference>
<evidence type="ECO:0000256" key="4">
    <source>
        <dbReference type="ARBA" id="ARBA00023136"/>
    </source>
</evidence>
<sequence length="473" mass="50980">MLNILTRKTSSLFQSIALSITLALSLCLLPLSATTYAQAPPQENQALLLSINGAIGPAVSDYVGKGLERADNENFTLIILQMDTPGGLDSAMRSIIKKILASPIPIVSHVWPEGSRAASAGTYILYASHVAAMAPATNLGAATPVSIGGLPSLPNPGSQPGEESEGEGSPKIPATDPMKAKVLNDATAYIKSLAARHNRNEEWAEQAVRESVSLTATEALELNVIDLMASDIDDLLEQLNGRTIPMDTGQVRLNTEQMKIIRHDPDWRDRLLAAISDPNIAYILLLVGIYGLIFEATHPGALLPGIVGAIALLLAFYTFQILPVNYAGLGLLLLGLALMVAEVFAPSFGVLGLGGIAAFVFGSIILVQDEQLRISLHLIASTALSSAAFIFWLTTRIYRLRRQRVRTGSEELTNLIVRASNDFTGHGWVLVHGESWQAQSTTPIHKNQQVRIVNRDGLYLQVEPLNKSQHKEP</sequence>
<keyword evidence="7" id="KW-0732">Signal</keyword>
<evidence type="ECO:0000256" key="7">
    <source>
        <dbReference type="SAM" id="SignalP"/>
    </source>
</evidence>
<evidence type="ECO:0000313" key="12">
    <source>
        <dbReference type="Proteomes" id="UP000599024"/>
    </source>
</evidence>
<dbReference type="FunFam" id="3.90.226.10:FF:000089">
    <property type="entry name" value="Membrane-bound serine protease"/>
    <property type="match status" value="1"/>
</dbReference>
<keyword evidence="4 6" id="KW-0472">Membrane</keyword>
<dbReference type="SUPFAM" id="SSF52096">
    <property type="entry name" value="ClpP/crotonase"/>
    <property type="match status" value="1"/>
</dbReference>